<reference evidence="7 8" key="1">
    <citation type="submission" date="2018-09" db="EMBL/GenBank/DDBJ databases">
        <authorList>
            <person name="Zhu H."/>
        </authorList>
    </citation>
    <scope>NUCLEOTIDE SEQUENCE [LARGE SCALE GENOMIC DNA]</scope>
    <source>
        <strain evidence="7 8">K2W22B-5</strain>
    </source>
</reference>
<dbReference type="Pfam" id="PF00672">
    <property type="entry name" value="HAMP"/>
    <property type="match status" value="1"/>
</dbReference>
<dbReference type="Proteomes" id="UP000283458">
    <property type="component" value="Unassembled WGS sequence"/>
</dbReference>
<dbReference type="GO" id="GO:0016020">
    <property type="term" value="C:membrane"/>
    <property type="evidence" value="ECO:0007669"/>
    <property type="project" value="InterPro"/>
</dbReference>
<dbReference type="GO" id="GO:0007165">
    <property type="term" value="P:signal transduction"/>
    <property type="evidence" value="ECO:0007669"/>
    <property type="project" value="UniProtKB-KW"/>
</dbReference>
<keyword evidence="8" id="KW-1185">Reference proteome</keyword>
<comment type="caution">
    <text evidence="7">The sequence shown here is derived from an EMBL/GenBank/DDBJ whole genome shotgun (WGS) entry which is preliminary data.</text>
</comment>
<dbReference type="OrthoDB" id="8482111at2"/>
<dbReference type="RefSeq" id="WP_119833073.1">
    <property type="nucleotide sequence ID" value="NZ_QYUL01000003.1"/>
</dbReference>
<dbReference type="PROSITE" id="PS50885">
    <property type="entry name" value="HAMP"/>
    <property type="match status" value="1"/>
</dbReference>
<dbReference type="SMART" id="SM00283">
    <property type="entry name" value="MA"/>
    <property type="match status" value="1"/>
</dbReference>
<evidence type="ECO:0000256" key="2">
    <source>
        <dbReference type="ARBA" id="ARBA00029447"/>
    </source>
</evidence>
<dbReference type="Gene3D" id="1.10.287.950">
    <property type="entry name" value="Methyl-accepting chemotaxis protein"/>
    <property type="match status" value="1"/>
</dbReference>
<dbReference type="Gene3D" id="6.10.340.10">
    <property type="match status" value="1"/>
</dbReference>
<evidence type="ECO:0000256" key="1">
    <source>
        <dbReference type="ARBA" id="ARBA00023224"/>
    </source>
</evidence>
<evidence type="ECO:0000259" key="5">
    <source>
        <dbReference type="PROSITE" id="PS50111"/>
    </source>
</evidence>
<dbReference type="SMART" id="SM00304">
    <property type="entry name" value="HAMP"/>
    <property type="match status" value="2"/>
</dbReference>
<dbReference type="CDD" id="cd06225">
    <property type="entry name" value="HAMP"/>
    <property type="match status" value="1"/>
</dbReference>
<keyword evidence="1 3" id="KW-0807">Transducer</keyword>
<dbReference type="SUPFAM" id="SSF58104">
    <property type="entry name" value="Methyl-accepting chemotaxis protein (MCP) signaling domain"/>
    <property type="match status" value="1"/>
</dbReference>
<organism evidence="7 8">
    <name type="scientific">Azospirillum cavernae</name>
    <dbReference type="NCBI Taxonomy" id="2320860"/>
    <lineage>
        <taxon>Bacteria</taxon>
        <taxon>Pseudomonadati</taxon>
        <taxon>Pseudomonadota</taxon>
        <taxon>Alphaproteobacteria</taxon>
        <taxon>Rhodospirillales</taxon>
        <taxon>Azospirillaceae</taxon>
        <taxon>Azospirillum</taxon>
    </lineage>
</organism>
<dbReference type="EMBL" id="QYUL01000003">
    <property type="protein sequence ID" value="RJF79616.1"/>
    <property type="molecule type" value="Genomic_DNA"/>
</dbReference>
<feature type="domain" description="Methyl-accepting transducer" evidence="5">
    <location>
        <begin position="306"/>
        <end position="535"/>
    </location>
</feature>
<dbReference type="PANTHER" id="PTHR32089:SF112">
    <property type="entry name" value="LYSOZYME-LIKE PROTEIN-RELATED"/>
    <property type="match status" value="1"/>
</dbReference>
<proteinExistence type="inferred from homology"/>
<dbReference type="InterPro" id="IPR003660">
    <property type="entry name" value="HAMP_dom"/>
</dbReference>
<gene>
    <name evidence="7" type="ORF">D3877_23005</name>
</gene>
<name>A0A418VT04_9PROT</name>
<dbReference type="PANTHER" id="PTHR32089">
    <property type="entry name" value="METHYL-ACCEPTING CHEMOTAXIS PROTEIN MCPB"/>
    <property type="match status" value="1"/>
</dbReference>
<dbReference type="Pfam" id="PF00015">
    <property type="entry name" value="MCPsignal"/>
    <property type="match status" value="1"/>
</dbReference>
<keyword evidence="4" id="KW-1133">Transmembrane helix</keyword>
<keyword evidence="4" id="KW-0472">Membrane</keyword>
<evidence type="ECO:0000256" key="3">
    <source>
        <dbReference type="PROSITE-ProRule" id="PRU00284"/>
    </source>
</evidence>
<dbReference type="PROSITE" id="PS50111">
    <property type="entry name" value="CHEMOTAXIS_TRANSDUC_2"/>
    <property type="match status" value="1"/>
</dbReference>
<protein>
    <submittedName>
        <fullName evidence="7">HAMP domain-containing protein</fullName>
    </submittedName>
</protein>
<dbReference type="AlphaFoldDB" id="A0A418VT04"/>
<comment type="similarity">
    <text evidence="2">Belongs to the methyl-accepting chemotaxis (MCP) protein family.</text>
</comment>
<evidence type="ECO:0000313" key="8">
    <source>
        <dbReference type="Proteomes" id="UP000283458"/>
    </source>
</evidence>
<evidence type="ECO:0000313" key="7">
    <source>
        <dbReference type="EMBL" id="RJF79616.1"/>
    </source>
</evidence>
<accession>A0A418VT04</accession>
<keyword evidence="4" id="KW-0812">Transmembrane</keyword>
<dbReference type="InterPro" id="IPR007891">
    <property type="entry name" value="CHASE3"/>
</dbReference>
<dbReference type="Pfam" id="PF05227">
    <property type="entry name" value="CHASE3"/>
    <property type="match status" value="1"/>
</dbReference>
<feature type="domain" description="HAMP" evidence="6">
    <location>
        <begin position="213"/>
        <end position="266"/>
    </location>
</feature>
<sequence>MSIHSRVGGITGRLSLAFGGLAALALALAALSLASFATVRDGAEQANRSRDASDALSAIAQAVSEQHLGVRGYLLAGDTRFLNSFETGRRSFDRSFAKLTRMADGDADQTVRLTALADALKGWVGQAVAKQIALMANPTTRDEARAMEAAGAGRAGIERIRQAIDDLRAAESQRMEQLTAGQEAEAERAQILLIAGTAIVLLLAAVMSVVAARGVARPVRRMTGLMARLADGDLDVDIPDTNRRDEMGGMARALAVFKDNAQQSRHLAAEREREQQAKLERGLALERAMQAFEADVHAVIGGLMQASAHLDETACAVAGIVEETDRHSLTTARTAEQASVNIQTVASSADQLSASINEIGRQMDSSRRASDNAVAAVGDADGAVRELNQAAGRVGEVVGLITSIAQQTNLLALNATIEAARAGEAGRGFAVVAGEVKALAAQTAQATDEVTAQIAAIQGVITTTVQAIGRIGGIIGDMNGIASAVAAAVEQQAAATAEISRAVTGAGRLSHAVKEDVEELARAVANTGRSAAEVRQRSADVSNGAARLNGELAGFLDRVKAA</sequence>
<evidence type="ECO:0000256" key="4">
    <source>
        <dbReference type="SAM" id="Phobius"/>
    </source>
</evidence>
<dbReference type="InterPro" id="IPR004089">
    <property type="entry name" value="MCPsignal_dom"/>
</dbReference>
<evidence type="ECO:0000259" key="6">
    <source>
        <dbReference type="PROSITE" id="PS50885"/>
    </source>
</evidence>
<feature type="transmembrane region" description="Helical" evidence="4">
    <location>
        <begin position="191"/>
        <end position="212"/>
    </location>
</feature>